<organism evidence="3 4">
    <name type="scientific">Gracilibacillus halotolerans</name>
    <dbReference type="NCBI Taxonomy" id="74386"/>
    <lineage>
        <taxon>Bacteria</taxon>
        <taxon>Bacillati</taxon>
        <taxon>Bacillota</taxon>
        <taxon>Bacilli</taxon>
        <taxon>Bacillales</taxon>
        <taxon>Bacillaceae</taxon>
        <taxon>Gracilibacillus</taxon>
    </lineage>
</organism>
<dbReference type="SUPFAM" id="SSF53756">
    <property type="entry name" value="UDP-Glycosyltransferase/glycogen phosphorylase"/>
    <property type="match status" value="1"/>
</dbReference>
<protein>
    <submittedName>
        <fullName evidence="3">Glycosyltransferase involved in cell wall biosynthesis</fullName>
    </submittedName>
</protein>
<proteinExistence type="predicted"/>
<evidence type="ECO:0000313" key="3">
    <source>
        <dbReference type="EMBL" id="MBB6514421.1"/>
    </source>
</evidence>
<dbReference type="Pfam" id="PF13439">
    <property type="entry name" value="Glyco_transf_4"/>
    <property type="match status" value="1"/>
</dbReference>
<dbReference type="PANTHER" id="PTHR45947:SF3">
    <property type="entry name" value="SULFOQUINOVOSYL TRANSFERASE SQD2"/>
    <property type="match status" value="1"/>
</dbReference>
<dbReference type="AlphaFoldDB" id="A0A841RNJ9"/>
<dbReference type="EMBL" id="JACHON010000040">
    <property type="protein sequence ID" value="MBB6514421.1"/>
    <property type="molecule type" value="Genomic_DNA"/>
</dbReference>
<accession>A0A841RNJ9</accession>
<keyword evidence="4" id="KW-1185">Reference proteome</keyword>
<gene>
    <name evidence="3" type="ORF">GGQ92_003257</name>
</gene>
<evidence type="ECO:0000259" key="2">
    <source>
        <dbReference type="Pfam" id="PF13439"/>
    </source>
</evidence>
<feature type="domain" description="Glycosyl transferase family 1" evidence="1">
    <location>
        <begin position="193"/>
        <end position="351"/>
    </location>
</feature>
<dbReference type="CDD" id="cd03814">
    <property type="entry name" value="GT4-like"/>
    <property type="match status" value="1"/>
</dbReference>
<dbReference type="InterPro" id="IPR001296">
    <property type="entry name" value="Glyco_trans_1"/>
</dbReference>
<dbReference type="InterPro" id="IPR050194">
    <property type="entry name" value="Glycosyltransferase_grp1"/>
</dbReference>
<sequence>MRIAIFSDTYVPEINGVALTLQRYTDYLRRQGIEYRLFVPSTSTAVPQVPQIERLTSIPFLLYRDLRFSLPNPLQINQVLDTFKPTLIHIATPFNIGLSGLLYGKKHQIPMIASYHTHFDHYLNYYHLSFLNKWVWKYLDWFHRPFERIYVPSESTKHQLLTKKFHRDIRIWGRGVDHDFFTPTKRVSHYLQQKYGIKENKILLYVGRMAPEKNIEFVLDMFHSLPSDVKKDTHLVMVGDGPLYSMLSQTYREKITWTGFLEGEELAKAYASSDIFLFPSETETFGNVVLEALASGLPVIGANAGGVGNIIKDGKTGFLCEPRNREVFVKQTEKLLENNLLRKNFADEARKYACTQSWDTIFRQLVANLIEVSDRKRISVIA</sequence>
<dbReference type="RefSeq" id="WP_184251299.1">
    <property type="nucleotide sequence ID" value="NZ_BAAACU010000039.1"/>
</dbReference>
<feature type="domain" description="Glycosyltransferase subfamily 4-like N-terminal" evidence="2">
    <location>
        <begin position="14"/>
        <end position="179"/>
    </location>
</feature>
<dbReference type="GO" id="GO:0016758">
    <property type="term" value="F:hexosyltransferase activity"/>
    <property type="evidence" value="ECO:0007669"/>
    <property type="project" value="TreeGrafter"/>
</dbReference>
<comment type="caution">
    <text evidence="3">The sequence shown here is derived from an EMBL/GenBank/DDBJ whole genome shotgun (WGS) entry which is preliminary data.</text>
</comment>
<dbReference type="PANTHER" id="PTHR45947">
    <property type="entry name" value="SULFOQUINOVOSYL TRANSFERASE SQD2"/>
    <property type="match status" value="1"/>
</dbReference>
<evidence type="ECO:0000259" key="1">
    <source>
        <dbReference type="Pfam" id="PF00534"/>
    </source>
</evidence>
<evidence type="ECO:0000313" key="4">
    <source>
        <dbReference type="Proteomes" id="UP000572212"/>
    </source>
</evidence>
<reference evidence="3 4" key="1">
    <citation type="submission" date="2020-08" db="EMBL/GenBank/DDBJ databases">
        <title>Genomic Encyclopedia of Type Strains, Phase IV (KMG-IV): sequencing the most valuable type-strain genomes for metagenomic binning, comparative biology and taxonomic classification.</title>
        <authorList>
            <person name="Goeker M."/>
        </authorList>
    </citation>
    <scope>NUCLEOTIDE SEQUENCE [LARGE SCALE GENOMIC DNA]</scope>
    <source>
        <strain evidence="3 4">DSM 11805</strain>
    </source>
</reference>
<keyword evidence="3" id="KW-0808">Transferase</keyword>
<dbReference type="Proteomes" id="UP000572212">
    <property type="component" value="Unassembled WGS sequence"/>
</dbReference>
<dbReference type="Pfam" id="PF00534">
    <property type="entry name" value="Glycos_transf_1"/>
    <property type="match status" value="1"/>
</dbReference>
<dbReference type="Gene3D" id="3.40.50.2000">
    <property type="entry name" value="Glycogen Phosphorylase B"/>
    <property type="match status" value="2"/>
</dbReference>
<name>A0A841RNJ9_9BACI</name>
<dbReference type="InterPro" id="IPR028098">
    <property type="entry name" value="Glyco_trans_4-like_N"/>
</dbReference>